<dbReference type="PROSITE" id="PS00688">
    <property type="entry name" value="SIGMA54_INTERACT_3"/>
    <property type="match status" value="1"/>
</dbReference>
<evidence type="ECO:0000256" key="1">
    <source>
        <dbReference type="ARBA" id="ARBA00022741"/>
    </source>
</evidence>
<evidence type="ECO:0000259" key="6">
    <source>
        <dbReference type="PROSITE" id="PS50045"/>
    </source>
</evidence>
<dbReference type="Pfam" id="PF00072">
    <property type="entry name" value="Response_reg"/>
    <property type="match status" value="1"/>
</dbReference>
<dbReference type="PROSITE" id="PS50045">
    <property type="entry name" value="SIGMA54_INTERACT_4"/>
    <property type="match status" value="1"/>
</dbReference>
<protein>
    <submittedName>
        <fullName evidence="8">Sigma-54-dependent Fis family transcriptional regulator</fullName>
    </submittedName>
</protein>
<dbReference type="AlphaFoldDB" id="A0A916XKU0"/>
<dbReference type="InterPro" id="IPR011006">
    <property type="entry name" value="CheY-like_superfamily"/>
</dbReference>
<accession>A0A916XKU0</accession>
<dbReference type="PRINTS" id="PR01590">
    <property type="entry name" value="HTHFIS"/>
</dbReference>
<feature type="domain" description="Sigma-54 factor interaction" evidence="6">
    <location>
        <begin position="152"/>
        <end position="379"/>
    </location>
</feature>
<evidence type="ECO:0000256" key="2">
    <source>
        <dbReference type="ARBA" id="ARBA00022840"/>
    </source>
</evidence>
<name>A0A916XKU0_9BURK</name>
<dbReference type="GO" id="GO:0043565">
    <property type="term" value="F:sequence-specific DNA binding"/>
    <property type="evidence" value="ECO:0007669"/>
    <property type="project" value="InterPro"/>
</dbReference>
<sequence>MSTKDTPSVPRILVVDDEAHLRELLEITLIKMGLDVDSAESIEAARACLAKNSYALVLTDMRLPDGSGMELVLEVGASYKTTPIAVITAFGSADNAVVALKAGAFDYVSKPVALDQLRKLVRSALQMNEVPANVSPGQPESAEVETTSASVLIGNSAGIQGVRAQISRLARSMAPVIITGESGSGKELAAREIHAHSVRTGKPFIAVNCGAIPETLMEAEFFGYRKGAFTGAQDDREGFFQAAGGGTLMLDEVADLPLAMQVKLLRAIQERRVRKVGATVEEPVDVRIISATHQNLADCVAGGKFRQDLYYRLNVIELSLPPLRERLEDIAELAAAILKRLSPPGDRIALSARALQALQDYDFPGNVRELENILERAVAFADNGIIEPEDLALRSGRAAGLPAISDAAPDAEPVSLPDEVSRPELEFVAEAGSYMPVAPASQELRTETAFAMPEFPCSLPDYLEKIEREVIRRALLKTRNNRTQAAELLGVSFRQLRYQIQKLKIGDEE</sequence>
<proteinExistence type="predicted"/>
<dbReference type="SUPFAM" id="SSF52540">
    <property type="entry name" value="P-loop containing nucleoside triphosphate hydrolases"/>
    <property type="match status" value="1"/>
</dbReference>
<dbReference type="GO" id="GO:0006355">
    <property type="term" value="P:regulation of DNA-templated transcription"/>
    <property type="evidence" value="ECO:0007669"/>
    <property type="project" value="InterPro"/>
</dbReference>
<dbReference type="EMBL" id="BMED01000003">
    <property type="protein sequence ID" value="GGC82127.1"/>
    <property type="molecule type" value="Genomic_DNA"/>
</dbReference>
<keyword evidence="4" id="KW-0804">Transcription</keyword>
<dbReference type="PANTHER" id="PTHR32071:SF100">
    <property type="entry name" value="RESPONSE REGULATOR PROTEIN PILR"/>
    <property type="match status" value="1"/>
</dbReference>
<dbReference type="PROSITE" id="PS50110">
    <property type="entry name" value="RESPONSE_REGULATORY"/>
    <property type="match status" value="1"/>
</dbReference>
<evidence type="ECO:0000256" key="3">
    <source>
        <dbReference type="ARBA" id="ARBA00023015"/>
    </source>
</evidence>
<keyword evidence="9" id="KW-1185">Reference proteome</keyword>
<dbReference type="InterPro" id="IPR025944">
    <property type="entry name" value="Sigma_54_int_dom_CS"/>
</dbReference>
<keyword evidence="3" id="KW-0805">Transcription regulation</keyword>
<evidence type="ECO:0000256" key="5">
    <source>
        <dbReference type="PROSITE-ProRule" id="PRU00169"/>
    </source>
</evidence>
<dbReference type="Proteomes" id="UP000637423">
    <property type="component" value="Unassembled WGS sequence"/>
</dbReference>
<feature type="modified residue" description="4-aspartylphosphate" evidence="5">
    <location>
        <position position="60"/>
    </location>
</feature>
<dbReference type="InterPro" id="IPR003593">
    <property type="entry name" value="AAA+_ATPase"/>
</dbReference>
<dbReference type="Gene3D" id="1.10.8.60">
    <property type="match status" value="1"/>
</dbReference>
<evidence type="ECO:0000313" key="9">
    <source>
        <dbReference type="Proteomes" id="UP000637423"/>
    </source>
</evidence>
<dbReference type="Gene3D" id="3.40.50.2300">
    <property type="match status" value="1"/>
</dbReference>
<reference evidence="8" key="1">
    <citation type="journal article" date="2014" name="Int. J. Syst. Evol. Microbiol.">
        <title>Complete genome sequence of Corynebacterium casei LMG S-19264T (=DSM 44701T), isolated from a smear-ripened cheese.</title>
        <authorList>
            <consortium name="US DOE Joint Genome Institute (JGI-PGF)"/>
            <person name="Walter F."/>
            <person name="Albersmeier A."/>
            <person name="Kalinowski J."/>
            <person name="Ruckert C."/>
        </authorList>
    </citation>
    <scope>NUCLEOTIDE SEQUENCE</scope>
    <source>
        <strain evidence="8">CGMCC 1.10998</strain>
    </source>
</reference>
<evidence type="ECO:0000256" key="4">
    <source>
        <dbReference type="ARBA" id="ARBA00023163"/>
    </source>
</evidence>
<reference evidence="8" key="2">
    <citation type="submission" date="2020-09" db="EMBL/GenBank/DDBJ databases">
        <authorList>
            <person name="Sun Q."/>
            <person name="Zhou Y."/>
        </authorList>
    </citation>
    <scope>NUCLEOTIDE SEQUENCE</scope>
    <source>
        <strain evidence="8">CGMCC 1.10998</strain>
    </source>
</reference>
<evidence type="ECO:0000313" key="8">
    <source>
        <dbReference type="EMBL" id="GGC82127.1"/>
    </source>
</evidence>
<dbReference type="SMART" id="SM00448">
    <property type="entry name" value="REC"/>
    <property type="match status" value="1"/>
</dbReference>
<gene>
    <name evidence="8" type="primary">pilR</name>
    <name evidence="8" type="ORF">GCM10011396_31790</name>
</gene>
<dbReference type="InterPro" id="IPR002078">
    <property type="entry name" value="Sigma_54_int"/>
</dbReference>
<dbReference type="SMART" id="SM00382">
    <property type="entry name" value="AAA"/>
    <property type="match status" value="1"/>
</dbReference>
<organism evidence="8 9">
    <name type="scientific">Undibacterium terreum</name>
    <dbReference type="NCBI Taxonomy" id="1224302"/>
    <lineage>
        <taxon>Bacteria</taxon>
        <taxon>Pseudomonadati</taxon>
        <taxon>Pseudomonadota</taxon>
        <taxon>Betaproteobacteria</taxon>
        <taxon>Burkholderiales</taxon>
        <taxon>Oxalobacteraceae</taxon>
        <taxon>Undibacterium</taxon>
    </lineage>
</organism>
<dbReference type="GO" id="GO:0000160">
    <property type="term" value="P:phosphorelay signal transduction system"/>
    <property type="evidence" value="ECO:0007669"/>
    <property type="project" value="InterPro"/>
</dbReference>
<dbReference type="Pfam" id="PF00158">
    <property type="entry name" value="Sigma54_activat"/>
    <property type="match status" value="1"/>
</dbReference>
<dbReference type="InterPro" id="IPR027417">
    <property type="entry name" value="P-loop_NTPase"/>
</dbReference>
<keyword evidence="5" id="KW-0597">Phosphoprotein</keyword>
<dbReference type="Gene3D" id="1.10.10.60">
    <property type="entry name" value="Homeodomain-like"/>
    <property type="match status" value="1"/>
</dbReference>
<keyword evidence="2" id="KW-0067">ATP-binding</keyword>
<feature type="domain" description="Response regulatory" evidence="7">
    <location>
        <begin position="11"/>
        <end position="125"/>
    </location>
</feature>
<dbReference type="FunFam" id="3.40.50.300:FF:000006">
    <property type="entry name" value="DNA-binding transcriptional regulator NtrC"/>
    <property type="match status" value="1"/>
</dbReference>
<dbReference type="Pfam" id="PF25601">
    <property type="entry name" value="AAA_lid_14"/>
    <property type="match status" value="1"/>
</dbReference>
<dbReference type="Gene3D" id="3.40.50.300">
    <property type="entry name" value="P-loop containing nucleotide triphosphate hydrolases"/>
    <property type="match status" value="1"/>
</dbReference>
<dbReference type="InterPro" id="IPR058031">
    <property type="entry name" value="AAA_lid_NorR"/>
</dbReference>
<dbReference type="GO" id="GO:0005524">
    <property type="term" value="F:ATP binding"/>
    <property type="evidence" value="ECO:0007669"/>
    <property type="project" value="UniProtKB-KW"/>
</dbReference>
<comment type="caution">
    <text evidence="8">The sequence shown here is derived from an EMBL/GenBank/DDBJ whole genome shotgun (WGS) entry which is preliminary data.</text>
</comment>
<evidence type="ECO:0000259" key="7">
    <source>
        <dbReference type="PROSITE" id="PS50110"/>
    </source>
</evidence>
<dbReference type="PANTHER" id="PTHR32071">
    <property type="entry name" value="TRANSCRIPTIONAL REGULATORY PROTEIN"/>
    <property type="match status" value="1"/>
</dbReference>
<dbReference type="CDD" id="cd00009">
    <property type="entry name" value="AAA"/>
    <property type="match status" value="1"/>
</dbReference>
<dbReference type="InterPro" id="IPR009057">
    <property type="entry name" value="Homeodomain-like_sf"/>
</dbReference>
<dbReference type="RefSeq" id="WP_188567078.1">
    <property type="nucleotide sequence ID" value="NZ_BMED01000003.1"/>
</dbReference>
<dbReference type="SUPFAM" id="SSF52172">
    <property type="entry name" value="CheY-like"/>
    <property type="match status" value="1"/>
</dbReference>
<dbReference type="InterPro" id="IPR002197">
    <property type="entry name" value="HTH_Fis"/>
</dbReference>
<dbReference type="InterPro" id="IPR001789">
    <property type="entry name" value="Sig_transdc_resp-reg_receiver"/>
</dbReference>
<dbReference type="Pfam" id="PF02954">
    <property type="entry name" value="HTH_8"/>
    <property type="match status" value="1"/>
</dbReference>
<dbReference type="SUPFAM" id="SSF46689">
    <property type="entry name" value="Homeodomain-like"/>
    <property type="match status" value="1"/>
</dbReference>
<keyword evidence="1" id="KW-0547">Nucleotide-binding</keyword>